<dbReference type="PROSITE" id="PS50931">
    <property type="entry name" value="HTH_LYSR"/>
    <property type="match status" value="1"/>
</dbReference>
<accession>A0ABX5KL08</accession>
<evidence type="ECO:0000313" key="6">
    <source>
        <dbReference type="EMBL" id="PVX82696.1"/>
    </source>
</evidence>
<gene>
    <name evidence="6" type="ORF">C7402_10869</name>
</gene>
<evidence type="ECO:0000256" key="4">
    <source>
        <dbReference type="ARBA" id="ARBA00023163"/>
    </source>
</evidence>
<dbReference type="RefSeq" id="WP_165841915.1">
    <property type="nucleotide sequence ID" value="NZ_CAJZAT010000227.1"/>
</dbReference>
<evidence type="ECO:0000256" key="3">
    <source>
        <dbReference type="ARBA" id="ARBA00023125"/>
    </source>
</evidence>
<keyword evidence="7" id="KW-1185">Reference proteome</keyword>
<dbReference type="EMBL" id="QEOB01000008">
    <property type="protein sequence ID" value="PVX82696.1"/>
    <property type="molecule type" value="Genomic_DNA"/>
</dbReference>
<sequence length="307" mass="33995">MVEISVRRLNHIVALAEEGSFARAAERVHLSQPALSRSVQAIEEELGLRLFDRATRGVAVTQAGKLIIERARRVLFEAGCLVRDVELLKTHEAGEVRIGLGPYPAALLLPDLLTAFATGYPNVQMKAELNHAHVMIDMLLKEQLDFLVLDRRVLPDNASLSVRRLPRHNGNWFARPGHPLMQRGPVPSSALRDYPIVTVPLPQYMRSAVHRLLKIRSHERIPIQLECNDVRVLKGYVETSDAVLFATASVTRRELEAKTLAAVPLTDAPRTGLEFALVSLAERTLSPAGEVALALTERMLDEANVDA</sequence>
<dbReference type="Proteomes" id="UP000245712">
    <property type="component" value="Unassembled WGS sequence"/>
</dbReference>
<reference evidence="6 7" key="1">
    <citation type="submission" date="2018-05" db="EMBL/GenBank/DDBJ databases">
        <title>Genomic Encyclopedia of Type Strains, Phase IV (KMG-V): Genome sequencing to study the core and pangenomes of soil and plant-associated prokaryotes.</title>
        <authorList>
            <person name="Whitman W."/>
        </authorList>
    </citation>
    <scope>NUCLEOTIDE SEQUENCE [LARGE SCALE GENOMIC DNA]</scope>
    <source>
        <strain evidence="6 7">SCZa-39</strain>
    </source>
</reference>
<evidence type="ECO:0000313" key="7">
    <source>
        <dbReference type="Proteomes" id="UP000245712"/>
    </source>
</evidence>
<evidence type="ECO:0000256" key="1">
    <source>
        <dbReference type="ARBA" id="ARBA00009437"/>
    </source>
</evidence>
<dbReference type="Gene3D" id="1.10.10.10">
    <property type="entry name" value="Winged helix-like DNA-binding domain superfamily/Winged helix DNA-binding domain"/>
    <property type="match status" value="1"/>
</dbReference>
<dbReference type="Pfam" id="PF03466">
    <property type="entry name" value="LysR_substrate"/>
    <property type="match status" value="1"/>
</dbReference>
<dbReference type="InterPro" id="IPR005119">
    <property type="entry name" value="LysR_subst-bd"/>
</dbReference>
<dbReference type="Pfam" id="PF00126">
    <property type="entry name" value="HTH_1"/>
    <property type="match status" value="1"/>
</dbReference>
<keyword evidence="3" id="KW-0238">DNA-binding</keyword>
<dbReference type="Gene3D" id="3.40.190.10">
    <property type="entry name" value="Periplasmic binding protein-like II"/>
    <property type="match status" value="2"/>
</dbReference>
<dbReference type="InterPro" id="IPR036390">
    <property type="entry name" value="WH_DNA-bd_sf"/>
</dbReference>
<name>A0ABX5KL08_9BURK</name>
<dbReference type="PANTHER" id="PTHR30419:SF8">
    <property type="entry name" value="NITROGEN ASSIMILATION TRANSCRIPTIONAL ACTIVATOR-RELATED"/>
    <property type="match status" value="1"/>
</dbReference>
<dbReference type="InterPro" id="IPR000847">
    <property type="entry name" value="LysR_HTH_N"/>
</dbReference>
<organism evidence="6 7">
    <name type="scientific">Paraburkholderia unamae</name>
    <dbReference type="NCBI Taxonomy" id="219649"/>
    <lineage>
        <taxon>Bacteria</taxon>
        <taxon>Pseudomonadati</taxon>
        <taxon>Pseudomonadota</taxon>
        <taxon>Betaproteobacteria</taxon>
        <taxon>Burkholderiales</taxon>
        <taxon>Burkholderiaceae</taxon>
        <taxon>Paraburkholderia</taxon>
    </lineage>
</organism>
<keyword evidence="2" id="KW-0805">Transcription regulation</keyword>
<comment type="caution">
    <text evidence="6">The sequence shown here is derived from an EMBL/GenBank/DDBJ whole genome shotgun (WGS) entry which is preliminary data.</text>
</comment>
<evidence type="ECO:0000256" key="2">
    <source>
        <dbReference type="ARBA" id="ARBA00023015"/>
    </source>
</evidence>
<proteinExistence type="inferred from homology"/>
<dbReference type="CDD" id="cd05466">
    <property type="entry name" value="PBP2_LTTR_substrate"/>
    <property type="match status" value="1"/>
</dbReference>
<dbReference type="SUPFAM" id="SSF53850">
    <property type="entry name" value="Periplasmic binding protein-like II"/>
    <property type="match status" value="1"/>
</dbReference>
<protein>
    <submittedName>
        <fullName evidence="6">LysR family transcriptional regulator</fullName>
    </submittedName>
</protein>
<dbReference type="SUPFAM" id="SSF46785">
    <property type="entry name" value="Winged helix' DNA-binding domain"/>
    <property type="match status" value="1"/>
</dbReference>
<keyword evidence="4" id="KW-0804">Transcription</keyword>
<feature type="domain" description="HTH lysR-type" evidence="5">
    <location>
        <begin position="4"/>
        <end position="61"/>
    </location>
</feature>
<dbReference type="InterPro" id="IPR050950">
    <property type="entry name" value="HTH-type_LysR_regulators"/>
</dbReference>
<evidence type="ECO:0000259" key="5">
    <source>
        <dbReference type="PROSITE" id="PS50931"/>
    </source>
</evidence>
<dbReference type="PRINTS" id="PR00039">
    <property type="entry name" value="HTHLYSR"/>
</dbReference>
<dbReference type="InterPro" id="IPR036388">
    <property type="entry name" value="WH-like_DNA-bd_sf"/>
</dbReference>
<comment type="similarity">
    <text evidence="1">Belongs to the LysR transcriptional regulatory family.</text>
</comment>
<dbReference type="PANTHER" id="PTHR30419">
    <property type="entry name" value="HTH-TYPE TRANSCRIPTIONAL REGULATOR YBHD"/>
    <property type="match status" value="1"/>
</dbReference>